<evidence type="ECO:0000259" key="1">
    <source>
        <dbReference type="SMART" id="SM00530"/>
    </source>
</evidence>
<sequence>MVRVSLREQKLSIRAASRAMNYDHAFLSRVLSGKQRPSAELAASLDALLGADGKLTEKAGELIGNTEECESRNISDSANGGEGAVFRDLKGMAGAPTLGISPFDGMALQESGEHMLKMFLHLDDELGGDSLFLPLSRYVSRMAVNVREKIPSGALIVFGQLNQMVGWLALDANNHAAARNYFNEAVRVGHEADNPGLKASALAYMSLQETYRGRQTPALSFAQEAITLNSHQLTPLIRTMLGTRLARAHACLGNGASCLKALDAARNDFDQVGSLEEPGYVSYVDAIEVAAQEGACYLDLGMSQKAVTSLTSAIGLLSIHAPNRVRDRVHYLSRLAKCYLLDGEVEQACQTGSHALDLSRMIGSARVADRLGEFAVSLAPYSGVSSVIDFREKYRVAAQELAWF</sequence>
<keyword evidence="3" id="KW-1185">Reference proteome</keyword>
<evidence type="ECO:0000313" key="3">
    <source>
        <dbReference type="Proteomes" id="UP000008703"/>
    </source>
</evidence>
<dbReference type="InterPro" id="IPR011990">
    <property type="entry name" value="TPR-like_helical_dom_sf"/>
</dbReference>
<reference evidence="2" key="1">
    <citation type="submission" date="2011-08" db="EMBL/GenBank/DDBJ databases">
        <title>Complete sequence of chromosome of Streptomyces violaceusniger Tu 4113.</title>
        <authorList>
            <consortium name="US DOE Joint Genome Institute"/>
            <person name="Lucas S."/>
            <person name="Han J."/>
            <person name="Lapidus A."/>
            <person name="Cheng J.-F."/>
            <person name="Goodwin L."/>
            <person name="Pitluck S."/>
            <person name="Peters L."/>
            <person name="Ivanova N."/>
            <person name="Daligault H."/>
            <person name="Detter J.C."/>
            <person name="Han C."/>
            <person name="Tapia R."/>
            <person name="Land M."/>
            <person name="Hauser L."/>
            <person name="Kyrpides N."/>
            <person name="Ivanova N."/>
            <person name="Pagani I."/>
            <person name="Hagen A."/>
            <person name="Katz L."/>
            <person name="Fiedler H.-P."/>
            <person name="Keasling J."/>
            <person name="Fortman J."/>
            <person name="Woyke T."/>
        </authorList>
    </citation>
    <scope>NUCLEOTIDE SEQUENCE [LARGE SCALE GENOMIC DNA]</scope>
    <source>
        <strain evidence="2">Tu 4113</strain>
    </source>
</reference>
<dbReference type="eggNOG" id="COG0457">
    <property type="taxonomic scope" value="Bacteria"/>
</dbReference>
<dbReference type="SMART" id="SM00530">
    <property type="entry name" value="HTH_XRE"/>
    <property type="match status" value="1"/>
</dbReference>
<organism evidence="2 3">
    <name type="scientific">Streptomyces violaceusniger (strain Tu 4113)</name>
    <dbReference type="NCBI Taxonomy" id="653045"/>
    <lineage>
        <taxon>Bacteria</taxon>
        <taxon>Bacillati</taxon>
        <taxon>Actinomycetota</taxon>
        <taxon>Actinomycetes</taxon>
        <taxon>Kitasatosporales</taxon>
        <taxon>Streptomycetaceae</taxon>
        <taxon>Streptomyces</taxon>
        <taxon>Streptomyces violaceusniger group</taxon>
    </lineage>
</organism>
<evidence type="ECO:0000313" key="2">
    <source>
        <dbReference type="EMBL" id="AEM83383.1"/>
    </source>
</evidence>
<protein>
    <submittedName>
        <fullName evidence="2">Helix-turn-helix domain protein</fullName>
    </submittedName>
</protein>
<accession>G2NTM5</accession>
<dbReference type="SUPFAM" id="SSF48452">
    <property type="entry name" value="TPR-like"/>
    <property type="match status" value="1"/>
</dbReference>
<dbReference type="InterPro" id="IPR001387">
    <property type="entry name" value="Cro/C1-type_HTH"/>
</dbReference>
<dbReference type="HOGENOM" id="CLU_681381_0_0_11"/>
<dbReference type="Pfam" id="PF13560">
    <property type="entry name" value="HTH_31"/>
    <property type="match status" value="1"/>
</dbReference>
<dbReference type="SUPFAM" id="SSF47413">
    <property type="entry name" value="lambda repressor-like DNA-binding domains"/>
    <property type="match status" value="1"/>
</dbReference>
<gene>
    <name evidence="2" type="ORF">Strvi_3718</name>
</gene>
<dbReference type="Gene3D" id="1.25.40.10">
    <property type="entry name" value="Tetratricopeptide repeat domain"/>
    <property type="match status" value="1"/>
</dbReference>
<proteinExistence type="predicted"/>
<dbReference type="Proteomes" id="UP000008703">
    <property type="component" value="Chromosome"/>
</dbReference>
<name>G2NTM5_STRV4</name>
<dbReference type="GO" id="GO:0003677">
    <property type="term" value="F:DNA binding"/>
    <property type="evidence" value="ECO:0007669"/>
    <property type="project" value="InterPro"/>
</dbReference>
<dbReference type="AlphaFoldDB" id="G2NTM5"/>
<dbReference type="EMBL" id="CP002994">
    <property type="protein sequence ID" value="AEM83383.1"/>
    <property type="molecule type" value="Genomic_DNA"/>
</dbReference>
<dbReference type="CDD" id="cd00093">
    <property type="entry name" value="HTH_XRE"/>
    <property type="match status" value="1"/>
</dbReference>
<dbReference type="InterPro" id="IPR010982">
    <property type="entry name" value="Lambda_DNA-bd_dom_sf"/>
</dbReference>
<feature type="domain" description="HTH cro/C1-type" evidence="1">
    <location>
        <begin position="1"/>
        <end position="56"/>
    </location>
</feature>
<dbReference type="KEGG" id="svl:Strvi_3718"/>